<evidence type="ECO:0000256" key="2">
    <source>
        <dbReference type="ARBA" id="ARBA00022475"/>
    </source>
</evidence>
<keyword evidence="4 6" id="KW-1133">Transmembrane helix</keyword>
<keyword evidence="2" id="KW-1003">Cell membrane</keyword>
<keyword evidence="5 6" id="KW-0472">Membrane</keyword>
<sequence>MDLQRNIFNEKSTRGCTRQRVVVQKETNNGSLLGLLAAGNGTRGFPSGESVYYCRERIVAGLNEEVTGNQTPLQHNRDPQRHIENLIIFKFFLAYSLVVMNAYYFLNQHPGTDATYLPITCISFGLNTFVLTLSGLFYCVLSQLYRQFSQINIQLCLVLEQLRRQSSEAAEVQTALASRINSLGMLHLAGYRLTQEIFAIGELTLAALLLRLLAANMRTVYGACYFLSKRETENLWSQAEEILFTTLFFSDTAMVMSMLNAVLSECNGAGSCCGSILSLWM</sequence>
<dbReference type="InterPro" id="IPR013604">
    <property type="entry name" value="7TM_chemorcpt"/>
</dbReference>
<evidence type="ECO:0000256" key="3">
    <source>
        <dbReference type="ARBA" id="ARBA00022692"/>
    </source>
</evidence>
<evidence type="ECO:0000256" key="6">
    <source>
        <dbReference type="SAM" id="Phobius"/>
    </source>
</evidence>
<dbReference type="AlphaFoldDB" id="A0A811V6Q0"/>
<evidence type="ECO:0000256" key="1">
    <source>
        <dbReference type="ARBA" id="ARBA00004651"/>
    </source>
</evidence>
<comment type="caution">
    <text evidence="7">The sequence shown here is derived from an EMBL/GenBank/DDBJ whole genome shotgun (WGS) entry which is preliminary data.</text>
</comment>
<dbReference type="GO" id="GO:0005886">
    <property type="term" value="C:plasma membrane"/>
    <property type="evidence" value="ECO:0007669"/>
    <property type="project" value="UniProtKB-SubCell"/>
</dbReference>
<organism evidence="7 8">
    <name type="scientific">Ceratitis capitata</name>
    <name type="common">Mediterranean fruit fly</name>
    <name type="synonym">Tephritis capitata</name>
    <dbReference type="NCBI Taxonomy" id="7213"/>
    <lineage>
        <taxon>Eukaryota</taxon>
        <taxon>Metazoa</taxon>
        <taxon>Ecdysozoa</taxon>
        <taxon>Arthropoda</taxon>
        <taxon>Hexapoda</taxon>
        <taxon>Insecta</taxon>
        <taxon>Pterygota</taxon>
        <taxon>Neoptera</taxon>
        <taxon>Endopterygota</taxon>
        <taxon>Diptera</taxon>
        <taxon>Brachycera</taxon>
        <taxon>Muscomorpha</taxon>
        <taxon>Tephritoidea</taxon>
        <taxon>Tephritidae</taxon>
        <taxon>Ceratitis</taxon>
        <taxon>Ceratitis</taxon>
    </lineage>
</organism>
<protein>
    <submittedName>
        <fullName evidence="7">(Mediterranean fruit fly) hypothetical protein</fullName>
    </submittedName>
</protein>
<dbReference type="Proteomes" id="UP000606786">
    <property type="component" value="Unassembled WGS sequence"/>
</dbReference>
<gene>
    <name evidence="7" type="ORF">CCAP1982_LOCUS19938</name>
</gene>
<evidence type="ECO:0000256" key="5">
    <source>
        <dbReference type="ARBA" id="ARBA00023136"/>
    </source>
</evidence>
<dbReference type="OrthoDB" id="7935856at2759"/>
<dbReference type="GO" id="GO:0050909">
    <property type="term" value="P:sensory perception of taste"/>
    <property type="evidence" value="ECO:0007669"/>
    <property type="project" value="InterPro"/>
</dbReference>
<feature type="transmembrane region" description="Helical" evidence="6">
    <location>
        <begin position="86"/>
        <end position="104"/>
    </location>
</feature>
<keyword evidence="8" id="KW-1185">Reference proteome</keyword>
<evidence type="ECO:0000313" key="8">
    <source>
        <dbReference type="Proteomes" id="UP000606786"/>
    </source>
</evidence>
<accession>A0A811V6Q0</accession>
<dbReference type="Pfam" id="PF08395">
    <property type="entry name" value="7tm_7"/>
    <property type="match status" value="1"/>
</dbReference>
<proteinExistence type="predicted"/>
<evidence type="ECO:0000256" key="4">
    <source>
        <dbReference type="ARBA" id="ARBA00022989"/>
    </source>
</evidence>
<name>A0A811V6Q0_CERCA</name>
<comment type="subcellular location">
    <subcellularLocation>
        <location evidence="1">Cell membrane</location>
        <topology evidence="1">Multi-pass membrane protein</topology>
    </subcellularLocation>
</comment>
<evidence type="ECO:0000313" key="7">
    <source>
        <dbReference type="EMBL" id="CAD7011828.1"/>
    </source>
</evidence>
<keyword evidence="3 6" id="KW-0812">Transmembrane</keyword>
<reference evidence="7" key="1">
    <citation type="submission" date="2020-11" db="EMBL/GenBank/DDBJ databases">
        <authorList>
            <person name="Whitehead M."/>
        </authorList>
    </citation>
    <scope>NUCLEOTIDE SEQUENCE</scope>
    <source>
        <strain evidence="7">EGII</strain>
    </source>
</reference>
<feature type="transmembrane region" description="Helical" evidence="6">
    <location>
        <begin position="116"/>
        <end position="141"/>
    </location>
</feature>
<dbReference type="EMBL" id="CAJHJT010000056">
    <property type="protein sequence ID" value="CAD7011828.1"/>
    <property type="molecule type" value="Genomic_DNA"/>
</dbReference>